<dbReference type="EMBL" id="JAZDWU010000011">
    <property type="protein sequence ID" value="KAK9986796.1"/>
    <property type="molecule type" value="Genomic_DNA"/>
</dbReference>
<proteinExistence type="predicted"/>
<accession>A0AAW2BLH3</accession>
<dbReference type="InterPro" id="IPR007527">
    <property type="entry name" value="Znf_SWIM"/>
</dbReference>
<dbReference type="PANTHER" id="PTHR31973">
    <property type="entry name" value="POLYPROTEIN, PUTATIVE-RELATED"/>
    <property type="match status" value="1"/>
</dbReference>
<evidence type="ECO:0000259" key="6">
    <source>
        <dbReference type="PROSITE" id="PS50966"/>
    </source>
</evidence>
<dbReference type="PROSITE" id="PS50966">
    <property type="entry name" value="ZF_SWIM"/>
    <property type="match status" value="1"/>
</dbReference>
<comment type="caution">
    <text evidence="7">The sequence shown here is derived from an EMBL/GenBank/DDBJ whole genome shotgun (WGS) entry which is preliminary data.</text>
</comment>
<evidence type="ECO:0000256" key="5">
    <source>
        <dbReference type="SAM" id="MobiDB-lite"/>
    </source>
</evidence>
<dbReference type="AlphaFoldDB" id="A0AAW2BLH3"/>
<evidence type="ECO:0000313" key="8">
    <source>
        <dbReference type="Proteomes" id="UP001459277"/>
    </source>
</evidence>
<dbReference type="GO" id="GO:0008270">
    <property type="term" value="F:zinc ion binding"/>
    <property type="evidence" value="ECO:0007669"/>
    <property type="project" value="UniProtKB-KW"/>
</dbReference>
<organism evidence="7 8">
    <name type="scientific">Lithocarpus litseifolius</name>
    <dbReference type="NCBI Taxonomy" id="425828"/>
    <lineage>
        <taxon>Eukaryota</taxon>
        <taxon>Viridiplantae</taxon>
        <taxon>Streptophyta</taxon>
        <taxon>Embryophyta</taxon>
        <taxon>Tracheophyta</taxon>
        <taxon>Spermatophyta</taxon>
        <taxon>Magnoliopsida</taxon>
        <taxon>eudicotyledons</taxon>
        <taxon>Gunneridae</taxon>
        <taxon>Pentapetalae</taxon>
        <taxon>rosids</taxon>
        <taxon>fabids</taxon>
        <taxon>Fagales</taxon>
        <taxon>Fagaceae</taxon>
        <taxon>Lithocarpus</taxon>
    </lineage>
</organism>
<evidence type="ECO:0000313" key="7">
    <source>
        <dbReference type="EMBL" id="KAK9986796.1"/>
    </source>
</evidence>
<keyword evidence="2 4" id="KW-0863">Zinc-finger</keyword>
<gene>
    <name evidence="7" type="ORF">SO802_031747</name>
</gene>
<keyword evidence="8" id="KW-1185">Reference proteome</keyword>
<evidence type="ECO:0000256" key="4">
    <source>
        <dbReference type="PROSITE-ProRule" id="PRU00325"/>
    </source>
</evidence>
<dbReference type="Pfam" id="PF04434">
    <property type="entry name" value="SWIM"/>
    <property type="match status" value="1"/>
</dbReference>
<dbReference type="Proteomes" id="UP001459277">
    <property type="component" value="Unassembled WGS sequence"/>
</dbReference>
<dbReference type="SMART" id="SM00575">
    <property type="entry name" value="ZnF_PMZ"/>
    <property type="match status" value="1"/>
</dbReference>
<evidence type="ECO:0000256" key="2">
    <source>
        <dbReference type="ARBA" id="ARBA00022771"/>
    </source>
</evidence>
<keyword evidence="1" id="KW-0479">Metal-binding</keyword>
<name>A0AAW2BLH3_9ROSI</name>
<protein>
    <recommendedName>
        <fullName evidence="6">SWIM-type domain-containing protein</fullName>
    </recommendedName>
</protein>
<keyword evidence="3" id="KW-0862">Zinc</keyword>
<feature type="region of interest" description="Disordered" evidence="5">
    <location>
        <begin position="179"/>
        <end position="200"/>
    </location>
</feature>
<evidence type="ECO:0000256" key="1">
    <source>
        <dbReference type="ARBA" id="ARBA00022723"/>
    </source>
</evidence>
<reference evidence="7 8" key="1">
    <citation type="submission" date="2024-01" db="EMBL/GenBank/DDBJ databases">
        <title>A telomere-to-telomere, gap-free genome of sweet tea (Lithocarpus litseifolius).</title>
        <authorList>
            <person name="Zhou J."/>
        </authorList>
    </citation>
    <scope>NUCLEOTIDE SEQUENCE [LARGE SCALE GENOMIC DNA]</scope>
    <source>
        <strain evidence="7">Zhou-2022a</strain>
        <tissue evidence="7">Leaf</tissue>
    </source>
</reference>
<dbReference type="PANTHER" id="PTHR31973:SF195">
    <property type="entry name" value="MUDR FAMILY TRANSPOSASE"/>
    <property type="match status" value="1"/>
</dbReference>
<dbReference type="InterPro" id="IPR006564">
    <property type="entry name" value="Znf_PMZ"/>
</dbReference>
<feature type="domain" description="SWIM-type" evidence="6">
    <location>
        <begin position="523"/>
        <end position="573"/>
    </location>
</feature>
<sequence>MSGSLPLKNIGINVYYGGPLVNPEQIDGFPFTRPGIECYYMMICRKLKTLNDLKRKIMEELNLNTACYDIKIIYRYPQEVLHKRINYGYMAIKEDKHVKIMFNRIHKMPQVNVVELYVSSEPLAELDTEEIQQTTTSLQFTALDDGCTTMGGYTMGSYMLPSQDHAANTGETLQPQETHLGEEDENEDHAANNGENLDDMDEYEERIERGDFHRDVDDHELVPNFEEENMEYHDEGDAEDNIGIQHDTNMTTAYTAPAKSFYANTWENMDSGTQYNYYTIPRGIDGTALLRYIFWAFAPCIAAFRYCRPVISIDGTHLYGKYRGVLMIVMSTDANQKWPRGEDGNLQVFHRYCLRHVASNFNTHFDDPSLKELALKAGYVTHKAKFESIMQTIKDVEINALRSVQPDDPYIARYMPYTYLMSEDLEKWTQSHDGERRYGAMTTNISECFNGVLKGARGLPIAAMVEFTWCKLVAYFHDRHKEITSDLSQGKVWSDYAMGIYIKNAQKISGHTLRNFNHENGVYQVVIPYNDYRGEGRNHSHEVHVFDRTCGCEKWQNIKIPCSHAIKVLQGLHLDATSYIDLCYNLGNAIQTYAHQFVVPKSVSLWRDVRGPRWVPDP</sequence>
<evidence type="ECO:0000256" key="3">
    <source>
        <dbReference type="ARBA" id="ARBA00022833"/>
    </source>
</evidence>